<name>A0A645FLD5_9ZZZZ</name>
<gene>
    <name evidence="1" type="ORF">SDC9_161689</name>
</gene>
<accession>A0A645FLD5</accession>
<dbReference type="AlphaFoldDB" id="A0A645FLD5"/>
<sequence>MGAYIPSQLFKLVFKKGCDALDTRNISGSAIYIDQIFQIFKELLFIKKLHYIEHPFELIFDFINIA</sequence>
<organism evidence="1">
    <name type="scientific">bioreactor metagenome</name>
    <dbReference type="NCBI Taxonomy" id="1076179"/>
    <lineage>
        <taxon>unclassified sequences</taxon>
        <taxon>metagenomes</taxon>
        <taxon>ecological metagenomes</taxon>
    </lineage>
</organism>
<comment type="caution">
    <text evidence="1">The sequence shown here is derived from an EMBL/GenBank/DDBJ whole genome shotgun (WGS) entry which is preliminary data.</text>
</comment>
<proteinExistence type="predicted"/>
<protein>
    <submittedName>
        <fullName evidence="1">Uncharacterized protein</fullName>
    </submittedName>
</protein>
<dbReference type="EMBL" id="VSSQ01060978">
    <property type="protein sequence ID" value="MPN14362.1"/>
    <property type="molecule type" value="Genomic_DNA"/>
</dbReference>
<evidence type="ECO:0000313" key="1">
    <source>
        <dbReference type="EMBL" id="MPN14362.1"/>
    </source>
</evidence>
<reference evidence="1" key="1">
    <citation type="submission" date="2019-08" db="EMBL/GenBank/DDBJ databases">
        <authorList>
            <person name="Kucharzyk K."/>
            <person name="Murdoch R.W."/>
            <person name="Higgins S."/>
            <person name="Loffler F."/>
        </authorList>
    </citation>
    <scope>NUCLEOTIDE SEQUENCE</scope>
</reference>